<dbReference type="SUPFAM" id="SSF117839">
    <property type="entry name" value="WWE domain"/>
    <property type="match status" value="1"/>
</dbReference>
<dbReference type="InterPro" id="IPR018123">
    <property type="entry name" value="WWE-dom_subgr"/>
</dbReference>
<dbReference type="SUPFAM" id="SSF56399">
    <property type="entry name" value="ADP-ribosylation"/>
    <property type="match status" value="1"/>
</dbReference>
<dbReference type="Ensembl" id="ENSAPOT00000019024.1">
    <property type="protein sequence ID" value="ENSAPOP00000028636.1"/>
    <property type="gene ID" value="ENSAPOG00000014052.1"/>
</dbReference>
<dbReference type="InterPro" id="IPR012317">
    <property type="entry name" value="Poly(ADP-ribose)pol_cat_dom"/>
</dbReference>
<evidence type="ECO:0000256" key="3">
    <source>
        <dbReference type="ARBA" id="ARBA00023242"/>
    </source>
</evidence>
<keyword evidence="5" id="KW-0808">Transferase</keyword>
<dbReference type="AlphaFoldDB" id="A0A3Q1GDD0"/>
<dbReference type="Proteomes" id="UP000257200">
    <property type="component" value="Unplaced"/>
</dbReference>
<dbReference type="SMART" id="SM00678">
    <property type="entry name" value="WWE"/>
    <property type="match status" value="1"/>
</dbReference>
<dbReference type="GeneTree" id="ENSGT00940000156857"/>
<dbReference type="PROSITE" id="PS50918">
    <property type="entry name" value="WWE"/>
    <property type="match status" value="1"/>
</dbReference>
<evidence type="ECO:0000259" key="7">
    <source>
        <dbReference type="PROSITE" id="PS51059"/>
    </source>
</evidence>
<organism evidence="8 9">
    <name type="scientific">Acanthochromis polyacanthus</name>
    <name type="common">spiny chromis</name>
    <dbReference type="NCBI Taxonomy" id="80966"/>
    <lineage>
        <taxon>Eukaryota</taxon>
        <taxon>Metazoa</taxon>
        <taxon>Chordata</taxon>
        <taxon>Craniata</taxon>
        <taxon>Vertebrata</taxon>
        <taxon>Euteleostomi</taxon>
        <taxon>Actinopterygii</taxon>
        <taxon>Neopterygii</taxon>
        <taxon>Teleostei</taxon>
        <taxon>Neoteleostei</taxon>
        <taxon>Acanthomorphata</taxon>
        <taxon>Ovalentaria</taxon>
        <taxon>Pomacentridae</taxon>
        <taxon>Acanthochromis</taxon>
    </lineage>
</organism>
<dbReference type="GO" id="GO:1990404">
    <property type="term" value="F:NAD+-protein mono-ADP-ribosyltransferase activity"/>
    <property type="evidence" value="ECO:0007669"/>
    <property type="project" value="TreeGrafter"/>
</dbReference>
<dbReference type="Gene3D" id="3.30.720.50">
    <property type="match status" value="1"/>
</dbReference>
<evidence type="ECO:0000256" key="1">
    <source>
        <dbReference type="ARBA" id="ARBA00004123"/>
    </source>
</evidence>
<dbReference type="PANTHER" id="PTHR45740:SF4">
    <property type="entry name" value="PROTEIN MONO-ADP-RIBOSYLTRANSFERASE PARP11"/>
    <property type="match status" value="1"/>
</dbReference>
<dbReference type="Gene3D" id="3.90.228.10">
    <property type="match status" value="1"/>
</dbReference>
<feature type="domain" description="PARP catalytic" evidence="7">
    <location>
        <begin position="100"/>
        <end position="296"/>
    </location>
</feature>
<dbReference type="InterPro" id="IPR004170">
    <property type="entry name" value="WWE_dom"/>
</dbReference>
<dbReference type="InterPro" id="IPR051712">
    <property type="entry name" value="ARTD-AVP"/>
</dbReference>
<proteinExistence type="inferred from homology"/>
<comment type="pathway">
    <text evidence="2">Protein modification; protein ubiquitination.</text>
</comment>
<dbReference type="UniPathway" id="UPA00143"/>
<keyword evidence="3" id="KW-0539">Nucleus</keyword>
<dbReference type="PROSITE" id="PS51059">
    <property type="entry name" value="PARP_CATALYTIC"/>
    <property type="match status" value="1"/>
</dbReference>
<keyword evidence="9" id="KW-1185">Reference proteome</keyword>
<reference evidence="8" key="1">
    <citation type="submission" date="2025-08" db="UniProtKB">
        <authorList>
            <consortium name="Ensembl"/>
        </authorList>
    </citation>
    <scope>IDENTIFICATION</scope>
</reference>
<dbReference type="GO" id="GO:0003950">
    <property type="term" value="F:NAD+ poly-ADP-ribosyltransferase activity"/>
    <property type="evidence" value="ECO:0007669"/>
    <property type="project" value="UniProtKB-UniRule"/>
</dbReference>
<reference evidence="8" key="2">
    <citation type="submission" date="2025-09" db="UniProtKB">
        <authorList>
            <consortium name="Ensembl"/>
        </authorList>
    </citation>
    <scope>IDENTIFICATION</scope>
</reference>
<comment type="similarity">
    <text evidence="4">Belongs to the ARTD/PARP family.</text>
</comment>
<evidence type="ECO:0000256" key="4">
    <source>
        <dbReference type="ARBA" id="ARBA00024347"/>
    </source>
</evidence>
<evidence type="ECO:0000256" key="5">
    <source>
        <dbReference type="RuleBase" id="RU362114"/>
    </source>
</evidence>
<dbReference type="GO" id="GO:0016567">
    <property type="term" value="P:protein ubiquitination"/>
    <property type="evidence" value="ECO:0007669"/>
    <property type="project" value="UniProtKB-UniPathway"/>
</dbReference>
<dbReference type="Pfam" id="PF02825">
    <property type="entry name" value="WWE"/>
    <property type="match status" value="1"/>
</dbReference>
<dbReference type="GO" id="GO:0008270">
    <property type="term" value="F:zinc ion binding"/>
    <property type="evidence" value="ECO:0007669"/>
    <property type="project" value="InterPro"/>
</dbReference>
<evidence type="ECO:0000313" key="9">
    <source>
        <dbReference type="Proteomes" id="UP000257200"/>
    </source>
</evidence>
<name>A0A3Q1GDD0_9TELE</name>
<dbReference type="EC" id="2.4.2.-" evidence="5"/>
<protein>
    <recommendedName>
        <fullName evidence="5">Poly [ADP-ribose] polymerase</fullName>
        <shortName evidence="5">PARP</shortName>
        <ecNumber evidence="5">2.4.2.-</ecNumber>
    </recommendedName>
</protein>
<keyword evidence="5" id="KW-0520">NAD</keyword>
<comment type="subcellular location">
    <subcellularLocation>
        <location evidence="1">Nucleus</location>
    </subcellularLocation>
</comment>
<dbReference type="GO" id="GO:0005634">
    <property type="term" value="C:nucleus"/>
    <property type="evidence" value="ECO:0007669"/>
    <property type="project" value="UniProtKB-SubCell"/>
</dbReference>
<dbReference type="InterPro" id="IPR037197">
    <property type="entry name" value="WWE_dom_sf"/>
</dbReference>
<feature type="domain" description="WWE" evidence="6">
    <location>
        <begin position="32"/>
        <end position="114"/>
    </location>
</feature>
<evidence type="ECO:0000259" key="6">
    <source>
        <dbReference type="PROSITE" id="PS50918"/>
    </source>
</evidence>
<accession>A0A3Q1GDD0</accession>
<sequence>MYLLASRSLEFNPEFQTGTSGRYSEVEYMDTSEVPWVIEPGTQWFWYYLADCGRWHRFEDDPHNSFSSEDVERYYQRNKSASVLTHSSNCHIKTDFSAMLQTDVTTGRLRRIQRSTKIERSYVKKDGLLDRSILSIFRIQNMDLWELFCRKKQQLMRIHGVKDIQEKRLFHGTNITNVDTICKYNFDLRLAGQHGSVFGKGIYFAIHASYADKYSQSSTDPLPVDGWNAHNRRTKIMFLARVIVGTSTVGGEDFRKPDHESPENTHDSCVNDINNPSIFVIFDPNQIYPEYLIHYK</sequence>
<dbReference type="PANTHER" id="PTHR45740">
    <property type="entry name" value="POLY [ADP-RIBOSE] POLYMERASE"/>
    <property type="match status" value="1"/>
</dbReference>
<dbReference type="Pfam" id="PF00644">
    <property type="entry name" value="PARP"/>
    <property type="match status" value="1"/>
</dbReference>
<dbReference type="CDD" id="cd01439">
    <property type="entry name" value="TCCD_inducible_PARP_like"/>
    <property type="match status" value="1"/>
</dbReference>
<keyword evidence="5" id="KW-0328">Glycosyltransferase</keyword>
<evidence type="ECO:0000313" key="8">
    <source>
        <dbReference type="Ensembl" id="ENSAPOP00000028636.1"/>
    </source>
</evidence>
<evidence type="ECO:0000256" key="2">
    <source>
        <dbReference type="ARBA" id="ARBA00004906"/>
    </source>
</evidence>